<comment type="caution">
    <text evidence="6">The sequence shown here is derived from an EMBL/GenBank/DDBJ whole genome shotgun (WGS) entry which is preliminary data.</text>
</comment>
<dbReference type="OrthoDB" id="2379282at2"/>
<dbReference type="GO" id="GO:0016887">
    <property type="term" value="F:ATP hydrolysis activity"/>
    <property type="evidence" value="ECO:0007669"/>
    <property type="project" value="InterPro"/>
</dbReference>
<keyword evidence="7" id="KW-1185">Reference proteome</keyword>
<evidence type="ECO:0000313" key="6">
    <source>
        <dbReference type="EMBL" id="GAW93453.1"/>
    </source>
</evidence>
<reference evidence="7" key="1">
    <citation type="journal article" date="2017" name="Appl. Environ. Microbiol.">
        <title>Genomic Analysis of Calderihabitans maritimus KKC1, a Thermophilic, Hydrogenogenic, Carboxydotrophic Bacterium Isolated from Marine Sediment.</title>
        <authorList>
            <person name="Omae K."/>
            <person name="Yoneda Y."/>
            <person name="Fukuyama Y."/>
            <person name="Yoshida T."/>
            <person name="Sako Y."/>
        </authorList>
    </citation>
    <scope>NUCLEOTIDE SEQUENCE [LARGE SCALE GENOMIC DNA]</scope>
    <source>
        <strain evidence="7">KKC1</strain>
    </source>
</reference>
<dbReference type="Gene3D" id="3.50.7.10">
    <property type="entry name" value="GroEL"/>
    <property type="match status" value="1"/>
</dbReference>
<dbReference type="EMBL" id="BDGJ01000142">
    <property type="protein sequence ID" value="GAW93453.1"/>
    <property type="molecule type" value="Genomic_DNA"/>
</dbReference>
<dbReference type="GO" id="GO:0051082">
    <property type="term" value="F:unfolded protein binding"/>
    <property type="evidence" value="ECO:0007669"/>
    <property type="project" value="InterPro"/>
</dbReference>
<keyword evidence="5" id="KW-0143">Chaperone</keyword>
<dbReference type="Gene3D" id="1.10.560.10">
    <property type="entry name" value="GroEL-like equatorial domain"/>
    <property type="match status" value="1"/>
</dbReference>
<dbReference type="Proteomes" id="UP000197032">
    <property type="component" value="Unassembled WGS sequence"/>
</dbReference>
<dbReference type="InterPro" id="IPR027409">
    <property type="entry name" value="GroEL-like_apical_dom_sf"/>
</dbReference>
<dbReference type="PROSITE" id="PS00751">
    <property type="entry name" value="TCP1_2"/>
    <property type="match status" value="1"/>
</dbReference>
<dbReference type="InterPro" id="IPR002423">
    <property type="entry name" value="Cpn60/GroEL/TCP-1"/>
</dbReference>
<dbReference type="InterPro" id="IPR017998">
    <property type="entry name" value="Chaperone_TCP-1"/>
</dbReference>
<dbReference type="CDD" id="cd00309">
    <property type="entry name" value="chaperonin_type_I_II"/>
    <property type="match status" value="1"/>
</dbReference>
<dbReference type="InterPro" id="IPR027410">
    <property type="entry name" value="TCP-1-like_intermed_sf"/>
</dbReference>
<keyword evidence="4" id="KW-0067">ATP-binding</keyword>
<dbReference type="SUPFAM" id="SSF48592">
    <property type="entry name" value="GroEL equatorial domain-like"/>
    <property type="match status" value="1"/>
</dbReference>
<evidence type="ECO:0000256" key="1">
    <source>
        <dbReference type="ARBA" id="ARBA00006607"/>
    </source>
</evidence>
<dbReference type="GO" id="GO:0140662">
    <property type="term" value="F:ATP-dependent protein folding chaperone"/>
    <property type="evidence" value="ECO:0007669"/>
    <property type="project" value="InterPro"/>
</dbReference>
<evidence type="ECO:0000256" key="2">
    <source>
        <dbReference type="ARBA" id="ARBA00008020"/>
    </source>
</evidence>
<organism evidence="6 7">
    <name type="scientific">Calderihabitans maritimus</name>
    <dbReference type="NCBI Taxonomy" id="1246530"/>
    <lineage>
        <taxon>Bacteria</taxon>
        <taxon>Bacillati</taxon>
        <taxon>Bacillota</taxon>
        <taxon>Clostridia</taxon>
        <taxon>Neomoorellales</taxon>
        <taxon>Calderihabitantaceae</taxon>
        <taxon>Calderihabitans</taxon>
    </lineage>
</organism>
<dbReference type="AlphaFoldDB" id="A0A1Z5HV90"/>
<dbReference type="PRINTS" id="PR00304">
    <property type="entry name" value="TCOMPLEXTCP1"/>
</dbReference>
<dbReference type="PANTHER" id="PTHR11353">
    <property type="entry name" value="CHAPERONIN"/>
    <property type="match status" value="1"/>
</dbReference>
<dbReference type="InterPro" id="IPR002194">
    <property type="entry name" value="Chaperonin_TCP-1_CS"/>
</dbReference>
<proteinExistence type="inferred from homology"/>
<evidence type="ECO:0000256" key="4">
    <source>
        <dbReference type="ARBA" id="ARBA00022840"/>
    </source>
</evidence>
<evidence type="ECO:0000256" key="3">
    <source>
        <dbReference type="ARBA" id="ARBA00022741"/>
    </source>
</evidence>
<name>A0A1Z5HV90_9FIRM</name>
<keyword evidence="3" id="KW-0547">Nucleotide-binding</keyword>
<evidence type="ECO:0000256" key="5">
    <source>
        <dbReference type="ARBA" id="ARBA00023186"/>
    </source>
</evidence>
<sequence>MSLKQVNRDTEVDERLAALMTNANAVRAVASAVEGTIGPKGLDTMLVDKFGEVVITNDGVTILDLMEVNHPAAKMLVKTAKSQQEQVGDGTTTATLIAGSLVNNGVEQVVKGVPVVRIIEGIRAGVKTALAFLQKEAQPLDINDPLLKRVALIAGREHEDIAELTLEAARLVGKNKLLDPNFKLLETVVAEVGAKNEVFQGVVINRTRMNRQMPAEIMGAKVLAIDDALEPEEIEEEALATEAGFNRFLQLQEEFRNNIQKIVELGVKLVIVDRSVSDAAEEILSDAGVMVLQRVSNKELRKAAEHTGARLIKRTGLKKDISEIEKLLGWAERVYEDEKLEHVRILGGAGESAATILVGAGTEEVVGERERIAKDAAAAVQAAIQGGIVAGGGAIELAAAREVEKERQKVRGMAAFGVDCVIEALKRPFSQIVSNAGFNPLEKVEEVWAAQAREEKNSLGVDCDTGDIVDMLERGIVDPAPVKIHALRTAGEVAEAILRIDTIIKKKETDTPDGRGKKEL</sequence>
<comment type="similarity">
    <text evidence="2">Belongs to the TCP-1 chaperonin family.</text>
</comment>
<dbReference type="Gene3D" id="3.30.260.10">
    <property type="entry name" value="TCP-1-like chaperonin intermediate domain"/>
    <property type="match status" value="1"/>
</dbReference>
<dbReference type="SUPFAM" id="SSF52029">
    <property type="entry name" value="GroEL apical domain-like"/>
    <property type="match status" value="1"/>
</dbReference>
<dbReference type="Pfam" id="PF00118">
    <property type="entry name" value="Cpn60_TCP1"/>
    <property type="match status" value="1"/>
</dbReference>
<comment type="similarity">
    <text evidence="1">Belongs to the chaperonin (HSP60) family.</text>
</comment>
<protein>
    <submittedName>
        <fullName evidence="6">Chaperonin</fullName>
    </submittedName>
</protein>
<gene>
    <name evidence="6" type="ORF">KKC1_25870</name>
</gene>
<evidence type="ECO:0000313" key="7">
    <source>
        <dbReference type="Proteomes" id="UP000197032"/>
    </source>
</evidence>
<accession>A0A1Z5HV90</accession>
<dbReference type="InterPro" id="IPR027413">
    <property type="entry name" value="GROEL-like_equatorial_sf"/>
</dbReference>
<dbReference type="GO" id="GO:0005524">
    <property type="term" value="F:ATP binding"/>
    <property type="evidence" value="ECO:0007669"/>
    <property type="project" value="UniProtKB-KW"/>
</dbReference>
<dbReference type="RefSeq" id="WP_088554591.1">
    <property type="nucleotide sequence ID" value="NZ_BDGJ01000142.1"/>
</dbReference>